<dbReference type="OrthoDB" id="5846371at2759"/>
<gene>
    <name evidence="1" type="ORF">SVUK_LOCUS375</name>
</gene>
<organism evidence="1 2">
    <name type="scientific">Strongylus vulgaris</name>
    <name type="common">Blood worm</name>
    <dbReference type="NCBI Taxonomy" id="40348"/>
    <lineage>
        <taxon>Eukaryota</taxon>
        <taxon>Metazoa</taxon>
        <taxon>Ecdysozoa</taxon>
        <taxon>Nematoda</taxon>
        <taxon>Chromadorea</taxon>
        <taxon>Rhabditida</taxon>
        <taxon>Rhabditina</taxon>
        <taxon>Rhabditomorpha</taxon>
        <taxon>Strongyloidea</taxon>
        <taxon>Strongylidae</taxon>
        <taxon>Strongylus</taxon>
    </lineage>
</organism>
<sequence>MSFNTSKTGLQAPLKPPTVPTNVQLYATQQVLFHSLSY</sequence>
<protein>
    <submittedName>
        <fullName evidence="1">Uncharacterized protein</fullName>
    </submittedName>
</protein>
<dbReference type="EMBL" id="UYYB01000604">
    <property type="protein sequence ID" value="VDM65377.1"/>
    <property type="molecule type" value="Genomic_DNA"/>
</dbReference>
<keyword evidence="2" id="KW-1185">Reference proteome</keyword>
<reference evidence="1 2" key="1">
    <citation type="submission" date="2018-11" db="EMBL/GenBank/DDBJ databases">
        <authorList>
            <consortium name="Pathogen Informatics"/>
        </authorList>
    </citation>
    <scope>NUCLEOTIDE SEQUENCE [LARGE SCALE GENOMIC DNA]</scope>
</reference>
<proteinExistence type="predicted"/>
<accession>A0A3P7ILG2</accession>
<dbReference type="Proteomes" id="UP000270094">
    <property type="component" value="Unassembled WGS sequence"/>
</dbReference>
<evidence type="ECO:0000313" key="2">
    <source>
        <dbReference type="Proteomes" id="UP000270094"/>
    </source>
</evidence>
<name>A0A3P7ILG2_STRVU</name>
<dbReference type="AlphaFoldDB" id="A0A3P7ILG2"/>
<evidence type="ECO:0000313" key="1">
    <source>
        <dbReference type="EMBL" id="VDM65377.1"/>
    </source>
</evidence>